<proteinExistence type="predicted"/>
<keyword evidence="2" id="KW-1185">Reference proteome</keyword>
<gene>
    <name evidence="1" type="ORF">BC008_39490</name>
</gene>
<dbReference type="Proteomes" id="UP000053372">
    <property type="component" value="Unassembled WGS sequence"/>
</dbReference>
<evidence type="ECO:0000313" key="2">
    <source>
        <dbReference type="Proteomes" id="UP000053372"/>
    </source>
</evidence>
<dbReference type="EMBL" id="LMTZ01000140">
    <property type="protein sequence ID" value="KST63365.1"/>
    <property type="molecule type" value="Genomic_DNA"/>
</dbReference>
<reference evidence="1 2" key="1">
    <citation type="journal article" date="2015" name="Genome Announc.">
        <title>Draft Genome of the Euendolithic (true boring) Cyanobacterium Mastigocoleus testarum strain BC008.</title>
        <authorList>
            <person name="Guida B.S."/>
            <person name="Garcia-Pichel F."/>
        </authorList>
    </citation>
    <scope>NUCLEOTIDE SEQUENCE [LARGE SCALE GENOMIC DNA]</scope>
    <source>
        <strain evidence="1 2">BC008</strain>
    </source>
</reference>
<accession>A0A0V7ZFM0</accession>
<comment type="caution">
    <text evidence="1">The sequence shown here is derived from an EMBL/GenBank/DDBJ whole genome shotgun (WGS) entry which is preliminary data.</text>
</comment>
<protein>
    <submittedName>
        <fullName evidence="1">Uncharacterized protein</fullName>
    </submittedName>
</protein>
<sequence length="200" mass="21914">MLKPDVMLKTDSLQLDTVLTFKAPQFMPSELDLENIAGSSTKQSQTTPGNQNRIDTLNKCFSLKLEGLKCFEKVENQFKECGVVFSNCMAIQPSNPAFPPRSGSVVLMGSPQSGSLEVFFLNPVKLVRAFVTSSQRLILSAYDRDGHLLTQSVLPSANLANSDSCVSPNKLLFVSANNIHSVSFCAFDGQFTVDDFNFCI</sequence>
<organism evidence="1 2">
    <name type="scientific">Mastigocoleus testarum BC008</name>
    <dbReference type="NCBI Taxonomy" id="371196"/>
    <lineage>
        <taxon>Bacteria</taxon>
        <taxon>Bacillati</taxon>
        <taxon>Cyanobacteriota</taxon>
        <taxon>Cyanophyceae</taxon>
        <taxon>Nostocales</taxon>
        <taxon>Hapalosiphonaceae</taxon>
        <taxon>Mastigocoleus</taxon>
    </lineage>
</organism>
<name>A0A0V7ZFM0_9CYAN</name>
<dbReference type="AlphaFoldDB" id="A0A0V7ZFM0"/>
<evidence type="ECO:0000313" key="1">
    <source>
        <dbReference type="EMBL" id="KST63365.1"/>
    </source>
</evidence>